<evidence type="ECO:0000313" key="4">
    <source>
        <dbReference type="Proteomes" id="UP001224775"/>
    </source>
</evidence>
<dbReference type="AlphaFoldDB" id="A0AAD8XZU9"/>
<feature type="coiled-coil region" evidence="1">
    <location>
        <begin position="215"/>
        <end position="249"/>
    </location>
</feature>
<name>A0AAD8XZU9_9STRA</name>
<gene>
    <name evidence="3" type="ORF">QTG54_012794</name>
</gene>
<sequence>MMSSMNQKRFFDQDRNALTPSSPIHQQQRQDYNIYGGAQGRNGHLHEERDTSLTLPSRFGTSMQSHLSPRNRQYCFSPSNNPYPHGDIGQLQGVWNAFDSVASELGKELQDCLSNKAIFEACVVQEQSHHQGKRMTTQEKNEEASIRKTKYENDLNNALNRQKGMFSNAVMAAQKEIQNSIDRRVEEHRLHFSRQLADMERSYEHRISEREAYFARQLETKAADSNREIKRLQNECDHADSTFQKLQHDMSIQRQTLTQSLHAAEKGRELLSLS</sequence>
<protein>
    <submittedName>
        <fullName evidence="3">Uncharacterized protein</fullName>
    </submittedName>
</protein>
<comment type="caution">
    <text evidence="3">The sequence shown here is derived from an EMBL/GenBank/DDBJ whole genome shotgun (WGS) entry which is preliminary data.</text>
</comment>
<evidence type="ECO:0000256" key="2">
    <source>
        <dbReference type="SAM" id="MobiDB-lite"/>
    </source>
</evidence>
<dbReference type="EMBL" id="JATAAI010000028">
    <property type="protein sequence ID" value="KAK1736772.1"/>
    <property type="molecule type" value="Genomic_DNA"/>
</dbReference>
<keyword evidence="1" id="KW-0175">Coiled coil</keyword>
<dbReference type="Proteomes" id="UP001224775">
    <property type="component" value="Unassembled WGS sequence"/>
</dbReference>
<reference evidence="3" key="1">
    <citation type="submission" date="2023-06" db="EMBL/GenBank/DDBJ databases">
        <title>Survivors Of The Sea: Transcriptome response of Skeletonema marinoi to long-term dormancy.</title>
        <authorList>
            <person name="Pinder M.I.M."/>
            <person name="Kourtchenko O."/>
            <person name="Robertson E.K."/>
            <person name="Larsson T."/>
            <person name="Maumus F."/>
            <person name="Osuna-Cruz C.M."/>
            <person name="Vancaester E."/>
            <person name="Stenow R."/>
            <person name="Vandepoele K."/>
            <person name="Ploug H."/>
            <person name="Bruchert V."/>
            <person name="Godhe A."/>
            <person name="Topel M."/>
        </authorList>
    </citation>
    <scope>NUCLEOTIDE SEQUENCE</scope>
    <source>
        <strain evidence="3">R05AC</strain>
    </source>
</reference>
<feature type="compositionally biased region" description="Polar residues" evidence="2">
    <location>
        <begin position="16"/>
        <end position="29"/>
    </location>
</feature>
<organism evidence="3 4">
    <name type="scientific">Skeletonema marinoi</name>
    <dbReference type="NCBI Taxonomy" id="267567"/>
    <lineage>
        <taxon>Eukaryota</taxon>
        <taxon>Sar</taxon>
        <taxon>Stramenopiles</taxon>
        <taxon>Ochrophyta</taxon>
        <taxon>Bacillariophyta</taxon>
        <taxon>Coscinodiscophyceae</taxon>
        <taxon>Thalassiosirophycidae</taxon>
        <taxon>Thalassiosirales</taxon>
        <taxon>Skeletonemataceae</taxon>
        <taxon>Skeletonema</taxon>
        <taxon>Skeletonema marinoi-dohrnii complex</taxon>
    </lineage>
</organism>
<feature type="region of interest" description="Disordered" evidence="2">
    <location>
        <begin position="1"/>
        <end position="29"/>
    </location>
</feature>
<proteinExistence type="predicted"/>
<evidence type="ECO:0000256" key="1">
    <source>
        <dbReference type="SAM" id="Coils"/>
    </source>
</evidence>
<evidence type="ECO:0000313" key="3">
    <source>
        <dbReference type="EMBL" id="KAK1736772.1"/>
    </source>
</evidence>
<keyword evidence="4" id="KW-1185">Reference proteome</keyword>
<accession>A0AAD8XZU9</accession>